<dbReference type="EMBL" id="ADKM02000031">
    <property type="protein sequence ID" value="EGC04315.1"/>
    <property type="molecule type" value="Genomic_DNA"/>
</dbReference>
<accession>E9S8W7</accession>
<gene>
    <name evidence="2" type="ORF">CUS_5612</name>
</gene>
<organism evidence="2 3">
    <name type="scientific">Ruminococcus albus 8</name>
    <dbReference type="NCBI Taxonomy" id="246199"/>
    <lineage>
        <taxon>Bacteria</taxon>
        <taxon>Bacillati</taxon>
        <taxon>Bacillota</taxon>
        <taxon>Clostridia</taxon>
        <taxon>Eubacteriales</taxon>
        <taxon>Oscillospiraceae</taxon>
        <taxon>Ruminococcus</taxon>
    </lineage>
</organism>
<protein>
    <recommendedName>
        <fullName evidence="1">HTH cro/C1-type domain-containing protein</fullName>
    </recommendedName>
</protein>
<keyword evidence="3" id="KW-1185">Reference proteome</keyword>
<reference evidence="2 3" key="1">
    <citation type="submission" date="2011-02" db="EMBL/GenBank/DDBJ databases">
        <authorList>
            <person name="Nelson K.E."/>
            <person name="Sutton G."/>
            <person name="Torralba M."/>
            <person name="Durkin S."/>
            <person name="Harkins D."/>
            <person name="Montgomery R."/>
            <person name="Ziemer C."/>
            <person name="Klaassens E."/>
            <person name="Ocuiv P."/>
            <person name="Morrison M."/>
        </authorList>
    </citation>
    <scope>NUCLEOTIDE SEQUENCE [LARGE SCALE GENOMIC DNA]</scope>
    <source>
        <strain evidence="2 3">8</strain>
    </source>
</reference>
<dbReference type="OrthoDB" id="9805309at2"/>
<dbReference type="Proteomes" id="UP000004259">
    <property type="component" value="Unassembled WGS sequence"/>
</dbReference>
<dbReference type="Pfam" id="PF13443">
    <property type="entry name" value="HTH_26"/>
    <property type="match status" value="1"/>
</dbReference>
<comment type="caution">
    <text evidence="2">The sequence shown here is derived from an EMBL/GenBank/DDBJ whole genome shotgun (WGS) entry which is preliminary data.</text>
</comment>
<feature type="domain" description="HTH cro/C1-type" evidence="1">
    <location>
        <begin position="16"/>
        <end position="67"/>
    </location>
</feature>
<dbReference type="InterPro" id="IPR001387">
    <property type="entry name" value="Cro/C1-type_HTH"/>
</dbReference>
<proteinExistence type="predicted"/>
<sequence length="83" mass="9059">MIIQKIPIIPTLTAAGYNPARIRREKLIGEKYMTALRHSHAPSHGLLDTLCRLLDCQPGDLIAYVPDDAPAAEQALPADDPDT</sequence>
<dbReference type="eggNOG" id="ENOG5033AI4">
    <property type="taxonomic scope" value="Bacteria"/>
</dbReference>
<evidence type="ECO:0000259" key="1">
    <source>
        <dbReference type="Pfam" id="PF13443"/>
    </source>
</evidence>
<dbReference type="RefSeq" id="WP_002847469.1">
    <property type="nucleotide sequence ID" value="NZ_ADKM02000031.1"/>
</dbReference>
<name>E9S8W7_RUMAL</name>
<evidence type="ECO:0000313" key="2">
    <source>
        <dbReference type="EMBL" id="EGC04315.1"/>
    </source>
</evidence>
<dbReference type="AlphaFoldDB" id="E9S8W7"/>
<evidence type="ECO:0000313" key="3">
    <source>
        <dbReference type="Proteomes" id="UP000004259"/>
    </source>
</evidence>